<name>A0A0L0HPQ4_SPIPD</name>
<feature type="compositionally biased region" description="Pro residues" evidence="1">
    <location>
        <begin position="474"/>
        <end position="484"/>
    </location>
</feature>
<dbReference type="VEuPathDB" id="FungiDB:SPPG_00884"/>
<feature type="region of interest" description="Disordered" evidence="1">
    <location>
        <begin position="1"/>
        <end position="65"/>
    </location>
</feature>
<organism evidence="2 3">
    <name type="scientific">Spizellomyces punctatus (strain DAOM BR117)</name>
    <dbReference type="NCBI Taxonomy" id="645134"/>
    <lineage>
        <taxon>Eukaryota</taxon>
        <taxon>Fungi</taxon>
        <taxon>Fungi incertae sedis</taxon>
        <taxon>Chytridiomycota</taxon>
        <taxon>Chytridiomycota incertae sedis</taxon>
        <taxon>Chytridiomycetes</taxon>
        <taxon>Spizellomycetales</taxon>
        <taxon>Spizellomycetaceae</taxon>
        <taxon>Spizellomyces</taxon>
    </lineage>
</organism>
<feature type="region of interest" description="Disordered" evidence="1">
    <location>
        <begin position="322"/>
        <end position="344"/>
    </location>
</feature>
<feature type="region of interest" description="Disordered" evidence="1">
    <location>
        <begin position="362"/>
        <end position="503"/>
    </location>
</feature>
<dbReference type="GeneID" id="27684585"/>
<feature type="compositionally biased region" description="Low complexity" evidence="1">
    <location>
        <begin position="485"/>
        <end position="501"/>
    </location>
</feature>
<dbReference type="RefSeq" id="XP_016611435.1">
    <property type="nucleotide sequence ID" value="XM_016749213.1"/>
</dbReference>
<evidence type="ECO:0000313" key="3">
    <source>
        <dbReference type="Proteomes" id="UP000053201"/>
    </source>
</evidence>
<reference evidence="2 3" key="1">
    <citation type="submission" date="2009-08" db="EMBL/GenBank/DDBJ databases">
        <title>The Genome Sequence of Spizellomyces punctatus strain DAOM BR117.</title>
        <authorList>
            <consortium name="The Broad Institute Genome Sequencing Platform"/>
            <person name="Russ C."/>
            <person name="Cuomo C."/>
            <person name="Shea T."/>
            <person name="Young S.K."/>
            <person name="Zeng Q."/>
            <person name="Koehrsen M."/>
            <person name="Haas B."/>
            <person name="Borodovsky M."/>
            <person name="Guigo R."/>
            <person name="Alvarado L."/>
            <person name="Berlin A."/>
            <person name="Bochicchio J."/>
            <person name="Borenstein D."/>
            <person name="Chapman S."/>
            <person name="Chen Z."/>
            <person name="Engels R."/>
            <person name="Freedman E."/>
            <person name="Gellesch M."/>
            <person name="Goldberg J."/>
            <person name="Griggs A."/>
            <person name="Gujja S."/>
            <person name="Heiman D."/>
            <person name="Hepburn T."/>
            <person name="Howarth C."/>
            <person name="Jen D."/>
            <person name="Larson L."/>
            <person name="Lewis B."/>
            <person name="Mehta T."/>
            <person name="Park D."/>
            <person name="Pearson M."/>
            <person name="Roberts A."/>
            <person name="Saif S."/>
            <person name="Shenoy N."/>
            <person name="Sisk P."/>
            <person name="Stolte C."/>
            <person name="Sykes S."/>
            <person name="Thomson T."/>
            <person name="Walk T."/>
            <person name="White J."/>
            <person name="Yandava C."/>
            <person name="Burger G."/>
            <person name="Gray M.W."/>
            <person name="Holland P.W.H."/>
            <person name="King N."/>
            <person name="Lang F.B.F."/>
            <person name="Roger A.J."/>
            <person name="Ruiz-Trillo I."/>
            <person name="Lander E."/>
            <person name="Nusbaum C."/>
        </authorList>
    </citation>
    <scope>NUCLEOTIDE SEQUENCE [LARGE SCALE GENOMIC DNA]</scope>
    <source>
        <strain evidence="2 3">DAOM BR117</strain>
    </source>
</reference>
<dbReference type="OrthoDB" id="2141344at2759"/>
<proteinExistence type="predicted"/>
<keyword evidence="3" id="KW-1185">Reference proteome</keyword>
<evidence type="ECO:0000313" key="2">
    <source>
        <dbReference type="EMBL" id="KND03396.1"/>
    </source>
</evidence>
<dbReference type="InParanoid" id="A0A0L0HPQ4"/>
<feature type="compositionally biased region" description="Basic and acidic residues" evidence="1">
    <location>
        <begin position="203"/>
        <end position="212"/>
    </location>
</feature>
<dbReference type="Proteomes" id="UP000053201">
    <property type="component" value="Unassembled WGS sequence"/>
</dbReference>
<feature type="compositionally biased region" description="Low complexity" evidence="1">
    <location>
        <begin position="218"/>
        <end position="227"/>
    </location>
</feature>
<feature type="region of interest" description="Disordered" evidence="1">
    <location>
        <begin position="189"/>
        <end position="275"/>
    </location>
</feature>
<protein>
    <submittedName>
        <fullName evidence="2">Uncharacterized protein</fullName>
    </submittedName>
</protein>
<feature type="compositionally biased region" description="Low complexity" evidence="1">
    <location>
        <begin position="437"/>
        <end position="449"/>
    </location>
</feature>
<dbReference type="AlphaFoldDB" id="A0A0L0HPQ4"/>
<gene>
    <name evidence="2" type="ORF">SPPG_00884</name>
</gene>
<accession>A0A0L0HPQ4</accession>
<dbReference type="OMA" id="QWQTRER"/>
<sequence length="568" mass="59940">MDKAFVPRWSSSNTQPSLMQGPRPRTATHSGGSGIQQQQQLRSHHNSQARPRTASASSALGSFGTKDLVLGPGGAMGRVTSTTTTTTMTNGQTAGTNGNGYLPTSNGNSSAWGNGHSSSNVWGPVTGTNGNGNASAWGGSSLQGSHQGILQGTNSGTTNGTNGTSGAWGGSPVQGTNGNGNVWGAAPAHPSASAAHPGFHQGRRGERRERHTSQNGIVAPAWRAPASVPAPAPAPAPARQQPWPQLNSSTLGAFKPLVTSPSSEGRPTFPEPAETEIVEPVSFENNFPSLGNAPGPAVKNAPVVAPSKPRVAWGKPDVVSIVAAPPQNNGSRSEGDNEIPDDDEAAEIARLKALIPKLDKPKLHGKSISLRERSKSVGKIPPIARAATYSKAMPTRSVAKPNFTSPPVMISNRPKLRSSMKASPRTKGSFPQPVDDSSGSSTSSSRRTSLVADEDFSDTSNPVDDHDDDIFPLDPIPSTLPPLSTPSSRSTTPTSIPSTPTYSAKDDVYSSTFQYSASLEKEEQFLRTLGWDKRDYYDEGVDESEFVITEEEKKEFFERWEVFRVGTC</sequence>
<dbReference type="EMBL" id="KQ257451">
    <property type="protein sequence ID" value="KND03396.1"/>
    <property type="molecule type" value="Genomic_DNA"/>
</dbReference>
<evidence type="ECO:0000256" key="1">
    <source>
        <dbReference type="SAM" id="MobiDB-lite"/>
    </source>
</evidence>
<feature type="compositionally biased region" description="Polar residues" evidence="1">
    <location>
        <begin position="9"/>
        <end position="18"/>
    </location>
</feature>